<evidence type="ECO:0000256" key="1">
    <source>
        <dbReference type="SAM" id="MobiDB-lite"/>
    </source>
</evidence>
<evidence type="ECO:0000313" key="2">
    <source>
        <dbReference type="EMBL" id="KJH48612.1"/>
    </source>
</evidence>
<feature type="compositionally biased region" description="Basic and acidic residues" evidence="1">
    <location>
        <begin position="163"/>
        <end position="178"/>
    </location>
</feature>
<reference evidence="3" key="2">
    <citation type="journal article" date="2016" name="Sci. Rep.">
        <title>Dictyocaulus viviparus genome, variome and transcriptome elucidate lungworm biology and support future intervention.</title>
        <authorList>
            <person name="McNulty S.N."/>
            <person name="Strube C."/>
            <person name="Rosa B.A."/>
            <person name="Martin J.C."/>
            <person name="Tyagi R."/>
            <person name="Choi Y.J."/>
            <person name="Wang Q."/>
            <person name="Hallsworth Pepin K."/>
            <person name="Zhang X."/>
            <person name="Ozersky P."/>
            <person name="Wilson R.K."/>
            <person name="Sternberg P.W."/>
            <person name="Gasser R.B."/>
            <person name="Mitreva M."/>
        </authorList>
    </citation>
    <scope>NUCLEOTIDE SEQUENCE [LARGE SCALE GENOMIC DNA]</scope>
    <source>
        <strain evidence="3">HannoverDv2000</strain>
    </source>
</reference>
<feature type="region of interest" description="Disordered" evidence="1">
    <location>
        <begin position="59"/>
        <end position="263"/>
    </location>
</feature>
<dbReference type="AlphaFoldDB" id="A0A0D8XXQ5"/>
<feature type="compositionally biased region" description="Basic and acidic residues" evidence="1">
    <location>
        <begin position="139"/>
        <end position="149"/>
    </location>
</feature>
<feature type="compositionally biased region" description="Low complexity" evidence="1">
    <location>
        <begin position="90"/>
        <end position="119"/>
    </location>
</feature>
<keyword evidence="3" id="KW-1185">Reference proteome</keyword>
<dbReference type="Proteomes" id="UP000053766">
    <property type="component" value="Unassembled WGS sequence"/>
</dbReference>
<gene>
    <name evidence="2" type="ORF">DICVIV_05299</name>
</gene>
<name>A0A0D8XXQ5_DICVI</name>
<protein>
    <submittedName>
        <fullName evidence="2">Uncharacterized protein</fullName>
    </submittedName>
</protein>
<accession>A0A0D8XXQ5</accession>
<feature type="compositionally biased region" description="Basic and acidic residues" evidence="1">
    <location>
        <begin position="187"/>
        <end position="220"/>
    </location>
</feature>
<reference evidence="2 3" key="1">
    <citation type="submission" date="2013-11" db="EMBL/GenBank/DDBJ databases">
        <title>Draft genome of the bovine lungworm Dictyocaulus viviparus.</title>
        <authorList>
            <person name="Mitreva M."/>
        </authorList>
    </citation>
    <scope>NUCLEOTIDE SEQUENCE [LARGE SCALE GENOMIC DNA]</scope>
    <source>
        <strain evidence="2 3">HannoverDv2000</strain>
    </source>
</reference>
<feature type="compositionally biased region" description="Basic and acidic residues" evidence="1">
    <location>
        <begin position="66"/>
        <end position="86"/>
    </location>
</feature>
<dbReference type="EMBL" id="KN716262">
    <property type="protein sequence ID" value="KJH48612.1"/>
    <property type="molecule type" value="Genomic_DNA"/>
</dbReference>
<proteinExistence type="predicted"/>
<sequence>MYFFPQYCLLIAKFLPWNVMRKNSYFRVMSKRRHCDDHDDNVDGEVIPSDPEERLSEAVLSRHILRKDDSSRNRKSKKFGETDAKRTSGKGDVSSDSSSSSSSDSDMSSSNCASSRSGSPVATKKREKGSKNKSSAAAAERRRFPKSIEDQEEENKTSSTSVGERHAIFEFIEKDGQCKNRNSSGQEDCKARSEHSKPKEKESYIDAKKLEGLEHHHDSSSESVGETQKLDSKKGKKKKHSKRKRSKSGMKKKRRSRSCTASG</sequence>
<evidence type="ECO:0000313" key="3">
    <source>
        <dbReference type="Proteomes" id="UP000053766"/>
    </source>
</evidence>
<feature type="compositionally biased region" description="Basic residues" evidence="1">
    <location>
        <begin position="234"/>
        <end position="257"/>
    </location>
</feature>
<organism evidence="2 3">
    <name type="scientific">Dictyocaulus viviparus</name>
    <name type="common">Bovine lungworm</name>
    <dbReference type="NCBI Taxonomy" id="29172"/>
    <lineage>
        <taxon>Eukaryota</taxon>
        <taxon>Metazoa</taxon>
        <taxon>Ecdysozoa</taxon>
        <taxon>Nematoda</taxon>
        <taxon>Chromadorea</taxon>
        <taxon>Rhabditida</taxon>
        <taxon>Rhabditina</taxon>
        <taxon>Rhabditomorpha</taxon>
        <taxon>Strongyloidea</taxon>
        <taxon>Metastrongylidae</taxon>
        <taxon>Dictyocaulus</taxon>
    </lineage>
</organism>